<reference evidence="1 2" key="1">
    <citation type="journal article" date="2008" name="Proc. Natl. Acad. Sci. U.S.A.">
        <title>The genome of Clostridium kluyveri, a strict anaerobe with unique metabolic features.</title>
        <authorList>
            <person name="Seedorf H."/>
            <person name="Fricke W.F."/>
            <person name="Veith B."/>
            <person name="Brueggemann H."/>
            <person name="Liesegang H."/>
            <person name="Strittmatter A."/>
            <person name="Miethke M."/>
            <person name="Buckel W."/>
            <person name="Hinderberger J."/>
            <person name="Li F."/>
            <person name="Hagemeier C."/>
            <person name="Thauer R.K."/>
            <person name="Gottschalk G."/>
        </authorList>
    </citation>
    <scope>NUCLEOTIDE SEQUENCE [LARGE SCALE GENOMIC DNA]</scope>
    <source>
        <strain evidence="2">ATCC 8527 / DSM 555 / NCIMB 10680</strain>
    </source>
</reference>
<evidence type="ECO:0000313" key="1">
    <source>
        <dbReference type="EMBL" id="EDK34980.1"/>
    </source>
</evidence>
<dbReference type="AlphaFoldDB" id="A5N1I4"/>
<dbReference type="KEGG" id="ckl:CKL_2971"/>
<keyword evidence="2" id="KW-1185">Reference proteome</keyword>
<accession>A5N1I4</accession>
<evidence type="ECO:0000313" key="2">
    <source>
        <dbReference type="Proteomes" id="UP000002411"/>
    </source>
</evidence>
<dbReference type="Proteomes" id="UP000002411">
    <property type="component" value="Chromosome"/>
</dbReference>
<dbReference type="HOGENOM" id="CLU_2786522_0_0_9"/>
<name>A5N1I4_CLOK5</name>
<organism evidence="1 2">
    <name type="scientific">Clostridium kluyveri (strain ATCC 8527 / DSM 555 / NBRC 12016 / NCIMB 10680 / K1)</name>
    <dbReference type="NCBI Taxonomy" id="431943"/>
    <lineage>
        <taxon>Bacteria</taxon>
        <taxon>Bacillati</taxon>
        <taxon>Bacillota</taxon>
        <taxon>Clostridia</taxon>
        <taxon>Eubacteriales</taxon>
        <taxon>Clostridiaceae</taxon>
        <taxon>Clostridium</taxon>
    </lineage>
</organism>
<gene>
    <name evidence="1" type="ordered locus">CKL_2971</name>
</gene>
<dbReference type="RefSeq" id="WP_012103315.1">
    <property type="nucleotide sequence ID" value="NC_009706.1"/>
</dbReference>
<sequence length="68" mass="8008">MAIIRLFKNILKRRDANNCISIDERSDWVILEVIRFDKSANFDIENPIECKLEDADYIFGRIGKKGYN</sequence>
<protein>
    <submittedName>
        <fullName evidence="1">Uncharacterized protein</fullName>
    </submittedName>
</protein>
<dbReference type="EMBL" id="CP000673">
    <property type="protein sequence ID" value="EDK34980.1"/>
    <property type="molecule type" value="Genomic_DNA"/>
</dbReference>
<proteinExistence type="predicted"/>